<evidence type="ECO:0000313" key="2">
    <source>
        <dbReference type="EMBL" id="OQV25451.1"/>
    </source>
</evidence>
<dbReference type="EMBL" id="MTYJ01000002">
    <property type="protein sequence ID" value="OQV25451.1"/>
    <property type="molecule type" value="Genomic_DNA"/>
</dbReference>
<feature type="transmembrane region" description="Helical" evidence="1">
    <location>
        <begin position="42"/>
        <end position="67"/>
    </location>
</feature>
<evidence type="ECO:0008006" key="4">
    <source>
        <dbReference type="Google" id="ProtNLM"/>
    </source>
</evidence>
<feature type="transmembrane region" description="Helical" evidence="1">
    <location>
        <begin position="113"/>
        <end position="133"/>
    </location>
</feature>
<comment type="caution">
    <text evidence="2">The sequence shown here is derived from an EMBL/GenBank/DDBJ whole genome shotgun (WGS) entry which is preliminary data.</text>
</comment>
<dbReference type="PANTHER" id="PTHR36694:SF11">
    <property type="entry name" value="LP21121P-RELATED"/>
    <property type="match status" value="1"/>
</dbReference>
<sequence>MKSCLCCSLLTGCKLVAAYQIVSATLALCLVVVSLFRDEHVRYVKIGVKATVLVLVFLAALALVWGLRKKSPCLLLVWLIFEGVGVVFLICDVIFNIYGAATFDDEERVTHDGYWITTVIIDWLNILFCVLCMEAVRSYRTLLLEEESQRSLGAKYQYQVAPTSDETAEPEKQIKLDTQL</sequence>
<protein>
    <recommendedName>
        <fullName evidence="4">MARVEL domain-containing protein</fullName>
    </recommendedName>
</protein>
<evidence type="ECO:0000256" key="1">
    <source>
        <dbReference type="SAM" id="Phobius"/>
    </source>
</evidence>
<accession>A0A1W0XDN9</accession>
<feature type="transmembrane region" description="Helical" evidence="1">
    <location>
        <begin position="74"/>
        <end position="101"/>
    </location>
</feature>
<organism evidence="2 3">
    <name type="scientific">Hypsibius exemplaris</name>
    <name type="common">Freshwater tardigrade</name>
    <dbReference type="NCBI Taxonomy" id="2072580"/>
    <lineage>
        <taxon>Eukaryota</taxon>
        <taxon>Metazoa</taxon>
        <taxon>Ecdysozoa</taxon>
        <taxon>Tardigrada</taxon>
        <taxon>Eutardigrada</taxon>
        <taxon>Parachela</taxon>
        <taxon>Hypsibioidea</taxon>
        <taxon>Hypsibiidae</taxon>
        <taxon>Hypsibius</taxon>
    </lineage>
</organism>
<dbReference type="Proteomes" id="UP000192578">
    <property type="component" value="Unassembled WGS sequence"/>
</dbReference>
<dbReference type="Pfam" id="PF15860">
    <property type="entry name" value="DUF4728"/>
    <property type="match status" value="1"/>
</dbReference>
<keyword evidence="1" id="KW-1133">Transmembrane helix</keyword>
<keyword evidence="1" id="KW-0812">Transmembrane</keyword>
<proteinExistence type="predicted"/>
<gene>
    <name evidence="2" type="ORF">BV898_00392</name>
</gene>
<dbReference type="AlphaFoldDB" id="A0A1W0XDN9"/>
<evidence type="ECO:0000313" key="3">
    <source>
        <dbReference type="Proteomes" id="UP000192578"/>
    </source>
</evidence>
<name>A0A1W0XDN9_HYPEX</name>
<dbReference type="InterPro" id="IPR031720">
    <property type="entry name" value="DUF4728"/>
</dbReference>
<keyword evidence="1" id="KW-0472">Membrane</keyword>
<reference evidence="3" key="1">
    <citation type="submission" date="2017-01" db="EMBL/GenBank/DDBJ databases">
        <title>Comparative genomics of anhydrobiosis in the tardigrade Hypsibius dujardini.</title>
        <authorList>
            <person name="Yoshida Y."/>
            <person name="Koutsovoulos G."/>
            <person name="Laetsch D."/>
            <person name="Stevens L."/>
            <person name="Kumar S."/>
            <person name="Horikawa D."/>
            <person name="Ishino K."/>
            <person name="Komine S."/>
            <person name="Tomita M."/>
            <person name="Blaxter M."/>
            <person name="Arakawa K."/>
        </authorList>
    </citation>
    <scope>NUCLEOTIDE SEQUENCE [LARGE SCALE GENOMIC DNA]</scope>
    <source>
        <strain evidence="3">Z151</strain>
    </source>
</reference>
<keyword evidence="3" id="KW-1185">Reference proteome</keyword>
<dbReference type="PANTHER" id="PTHR36694">
    <property type="entry name" value="PASIFLORA 1, ISOFORM A-RELATED"/>
    <property type="match status" value="1"/>
</dbReference>